<comment type="subcellular location">
    <subcellularLocation>
        <location evidence="1">Lysosome membrane</location>
        <topology evidence="1">Multi-pass membrane protein</topology>
    </subcellularLocation>
</comment>
<dbReference type="InterPro" id="IPR018503">
    <property type="entry name" value="Tetraspanin_CS"/>
</dbReference>
<evidence type="ECO:0000256" key="10">
    <source>
        <dbReference type="SAM" id="SignalP"/>
    </source>
</evidence>
<dbReference type="GO" id="GO:0005886">
    <property type="term" value="C:plasma membrane"/>
    <property type="evidence" value="ECO:0007669"/>
    <property type="project" value="TreeGrafter"/>
</dbReference>
<dbReference type="PROSITE" id="PS00421">
    <property type="entry name" value="TM4_1"/>
    <property type="match status" value="1"/>
</dbReference>
<keyword evidence="12" id="KW-1185">Reference proteome</keyword>
<organism evidence="11 12">
    <name type="scientific">Oncorhynchus mykiss</name>
    <name type="common">Rainbow trout</name>
    <name type="synonym">Salmo gairdneri</name>
    <dbReference type="NCBI Taxonomy" id="8022"/>
    <lineage>
        <taxon>Eukaryota</taxon>
        <taxon>Metazoa</taxon>
        <taxon>Chordata</taxon>
        <taxon>Craniata</taxon>
        <taxon>Vertebrata</taxon>
        <taxon>Euteleostomi</taxon>
        <taxon>Actinopterygii</taxon>
        <taxon>Neopterygii</taxon>
        <taxon>Teleostei</taxon>
        <taxon>Protacanthopterygii</taxon>
        <taxon>Salmoniformes</taxon>
        <taxon>Salmonidae</taxon>
        <taxon>Salmoninae</taxon>
        <taxon>Oncorhynchus</taxon>
    </lineage>
</organism>
<evidence type="ECO:0000256" key="8">
    <source>
        <dbReference type="SAM" id="MobiDB-lite"/>
    </source>
</evidence>
<evidence type="ECO:0000256" key="1">
    <source>
        <dbReference type="ARBA" id="ARBA00004155"/>
    </source>
</evidence>
<dbReference type="SUPFAM" id="SSF48652">
    <property type="entry name" value="Tetraspanin"/>
    <property type="match status" value="1"/>
</dbReference>
<evidence type="ECO:0000256" key="5">
    <source>
        <dbReference type="ARBA" id="ARBA00023136"/>
    </source>
</evidence>
<reference evidence="11" key="2">
    <citation type="submission" date="2025-08" db="UniProtKB">
        <authorList>
            <consortium name="Ensembl"/>
        </authorList>
    </citation>
    <scope>IDENTIFICATION</scope>
</reference>
<feature type="transmembrane region" description="Helical" evidence="9">
    <location>
        <begin position="136"/>
        <end position="159"/>
    </location>
</feature>
<dbReference type="Proteomes" id="UP000694395">
    <property type="component" value="Chromosome 12"/>
</dbReference>
<dbReference type="PANTHER" id="PTHR19282:SF216">
    <property type="entry name" value="TETRASPANIN-1"/>
    <property type="match status" value="1"/>
</dbReference>
<dbReference type="InterPro" id="IPR008952">
    <property type="entry name" value="Tetraspanin_EC2_sf"/>
</dbReference>
<dbReference type="Gene3D" id="1.10.1450.10">
    <property type="entry name" value="Tetraspanin"/>
    <property type="match status" value="1"/>
</dbReference>
<keyword evidence="10" id="KW-0732">Signal</keyword>
<gene>
    <name evidence="11" type="primary">LOC110538310</name>
</gene>
<dbReference type="Ensembl" id="ENSOMYT00000065209.2">
    <property type="protein sequence ID" value="ENSOMYP00000059902.1"/>
    <property type="gene ID" value="ENSOMYG00000027690.2"/>
</dbReference>
<keyword evidence="4 9" id="KW-1133">Transmembrane helix</keyword>
<feature type="region of interest" description="Disordered" evidence="8">
    <location>
        <begin position="52"/>
        <end position="74"/>
    </location>
</feature>
<name>A0A8C7RXS1_ONCMY</name>
<dbReference type="Pfam" id="PF00335">
    <property type="entry name" value="Tetraspanin"/>
    <property type="match status" value="1"/>
</dbReference>
<evidence type="ECO:0000313" key="11">
    <source>
        <dbReference type="Ensembl" id="ENSOMYP00000059902.1"/>
    </source>
</evidence>
<dbReference type="CDD" id="cd03156">
    <property type="entry name" value="uroplakin_I_like_LEL"/>
    <property type="match status" value="1"/>
</dbReference>
<reference evidence="11" key="3">
    <citation type="submission" date="2025-09" db="UniProtKB">
        <authorList>
            <consortium name="Ensembl"/>
        </authorList>
    </citation>
    <scope>IDENTIFICATION</scope>
</reference>
<evidence type="ECO:0000256" key="9">
    <source>
        <dbReference type="SAM" id="Phobius"/>
    </source>
</evidence>
<feature type="transmembrane region" description="Helical" evidence="9">
    <location>
        <begin position="166"/>
        <end position="190"/>
    </location>
</feature>
<protein>
    <submittedName>
        <fullName evidence="11">Tetraspanin 34b</fullName>
    </submittedName>
</protein>
<dbReference type="InterPro" id="IPR018499">
    <property type="entry name" value="Tetraspanin/Peripherin"/>
</dbReference>
<feature type="transmembrane region" description="Helical" evidence="9">
    <location>
        <begin position="289"/>
        <end position="316"/>
    </location>
</feature>
<feature type="chain" id="PRO_5034562366" evidence="10">
    <location>
        <begin position="18"/>
        <end position="321"/>
    </location>
</feature>
<keyword evidence="6" id="KW-0325">Glycoprotein</keyword>
<keyword evidence="7" id="KW-0458">Lysosome</keyword>
<evidence type="ECO:0000256" key="6">
    <source>
        <dbReference type="ARBA" id="ARBA00023180"/>
    </source>
</evidence>
<accession>A0A8C7RXS1</accession>
<reference evidence="11" key="1">
    <citation type="submission" date="2020-07" db="EMBL/GenBank/DDBJ databases">
        <title>A long reads based de novo assembly of the rainbow trout Arlee double haploid line genome.</title>
        <authorList>
            <person name="Gao G."/>
            <person name="Palti Y."/>
        </authorList>
    </citation>
    <scope>NUCLEOTIDE SEQUENCE [LARGE SCALE GENOMIC DNA]</scope>
</reference>
<dbReference type="PANTHER" id="PTHR19282">
    <property type="entry name" value="TETRASPANIN"/>
    <property type="match status" value="1"/>
</dbReference>
<dbReference type="AlphaFoldDB" id="A0A8C7RXS1"/>
<comment type="similarity">
    <text evidence="2">Belongs to the tetraspanin (TM4SF) family.</text>
</comment>
<evidence type="ECO:0000256" key="4">
    <source>
        <dbReference type="ARBA" id="ARBA00022989"/>
    </source>
</evidence>
<keyword evidence="3 9" id="KW-0812">Transmembrane</keyword>
<proteinExistence type="inferred from homology"/>
<sequence length="321" mass="34145">MCLCLCVCSCNIAVTLPQVVLLLHREVSSLPLKPESLPPVCLSTPPPSLFITNLQPPRSTGREKRSTGHSENTGKSACLLTPTFALPATASITPVKLAGAAILGVGIWVKVDSGSILGLLKGIKDVPAEMNQILNVGYLLIAVGAVLLIIGFLGCCGAMKESRCMLLLFFVIVLVVFIAEVAGAVVILVFKPLAGELIEKLGTKVVQNIKKDYGENVDVTALWNATMDTLKCCGFYNYTDFTGSPFEIRTHLYPQQCCHGAVFSSCNDTSATITGCFPKFKQLIDENTIGIVAVALGIAALEILAMVVSMTLYCIIGSKSD</sequence>
<keyword evidence="5 9" id="KW-0472">Membrane</keyword>
<dbReference type="GO" id="GO:0005765">
    <property type="term" value="C:lysosomal membrane"/>
    <property type="evidence" value="ECO:0007669"/>
    <property type="project" value="UniProtKB-SubCell"/>
</dbReference>
<dbReference type="PRINTS" id="PR00259">
    <property type="entry name" value="TMFOUR"/>
</dbReference>
<evidence type="ECO:0000256" key="3">
    <source>
        <dbReference type="ARBA" id="ARBA00022692"/>
    </source>
</evidence>
<feature type="signal peptide" evidence="10">
    <location>
        <begin position="1"/>
        <end position="17"/>
    </location>
</feature>
<evidence type="ECO:0000256" key="7">
    <source>
        <dbReference type="ARBA" id="ARBA00023228"/>
    </source>
</evidence>
<evidence type="ECO:0000313" key="12">
    <source>
        <dbReference type="Proteomes" id="UP000694395"/>
    </source>
</evidence>
<evidence type="ECO:0000256" key="2">
    <source>
        <dbReference type="ARBA" id="ARBA00006840"/>
    </source>
</evidence>
<dbReference type="GeneTree" id="ENSGT00940000164506"/>